<keyword evidence="1" id="KW-0812">Transmembrane</keyword>
<feature type="transmembrane region" description="Helical" evidence="1">
    <location>
        <begin position="184"/>
        <end position="203"/>
    </location>
</feature>
<dbReference type="InterPro" id="IPR025699">
    <property type="entry name" value="ABC2_memb-like"/>
</dbReference>
<name>A0A437S5S9_9FIRM</name>
<feature type="transmembrane region" description="Helical" evidence="1">
    <location>
        <begin position="120"/>
        <end position="138"/>
    </location>
</feature>
<accession>A0A437S5S9</accession>
<feature type="transmembrane region" description="Helical" evidence="1">
    <location>
        <begin position="150"/>
        <end position="172"/>
    </location>
</feature>
<dbReference type="RefSeq" id="WP_127724886.1">
    <property type="nucleotide sequence ID" value="NZ_RLIH01000011.1"/>
</dbReference>
<comment type="caution">
    <text evidence="2">The sequence shown here is derived from an EMBL/GenBank/DDBJ whole genome shotgun (WGS) entry which is preliminary data.</text>
</comment>
<sequence length="213" mass="23828">MKMIKSLIYKDFKNIINASKGSSIYYVFLVVVYLGFLILGDSGQGSMILNIFLFSFFSRISSLEGESQGESYLSAAPLKKTTIVNSKFMIMAFMGVFALIVNSIFFLILKNFRNYGLDDYIAIIISQITITTIYSLYFPILFKYGYKKSAVPFIVIVFSVVGVIVLGVMGFIKLFPNIKPNDFMILSALLVLCLAVLAGSYLSSIKILEAKEY</sequence>
<evidence type="ECO:0000256" key="1">
    <source>
        <dbReference type="SAM" id="Phobius"/>
    </source>
</evidence>
<reference evidence="2 3" key="1">
    <citation type="submission" date="2018-11" db="EMBL/GenBank/DDBJ databases">
        <title>Genome sequencing and assembly of Anaerosphaera sp. nov., GS7-6-2.</title>
        <authorList>
            <person name="Rettenmaier R."/>
            <person name="Liebl W."/>
            <person name="Zverlov V."/>
        </authorList>
    </citation>
    <scope>NUCLEOTIDE SEQUENCE [LARGE SCALE GENOMIC DNA]</scope>
    <source>
        <strain evidence="2 3">GS7-6-2</strain>
    </source>
</reference>
<feature type="transmembrane region" description="Helical" evidence="1">
    <location>
        <begin position="45"/>
        <end position="62"/>
    </location>
</feature>
<keyword evidence="1" id="KW-0472">Membrane</keyword>
<keyword evidence="1" id="KW-1133">Transmembrane helix</keyword>
<evidence type="ECO:0000313" key="3">
    <source>
        <dbReference type="Proteomes" id="UP000288812"/>
    </source>
</evidence>
<evidence type="ECO:0000313" key="2">
    <source>
        <dbReference type="EMBL" id="RVU54354.1"/>
    </source>
</evidence>
<feature type="transmembrane region" description="Helical" evidence="1">
    <location>
        <begin position="21"/>
        <end position="39"/>
    </location>
</feature>
<protein>
    <submittedName>
        <fullName evidence="2">ABC-2 transporter permease</fullName>
    </submittedName>
</protein>
<organism evidence="2 3">
    <name type="scientific">Anaerosphaera multitolerans</name>
    <dbReference type="NCBI Taxonomy" id="2487351"/>
    <lineage>
        <taxon>Bacteria</taxon>
        <taxon>Bacillati</taxon>
        <taxon>Bacillota</taxon>
        <taxon>Tissierellia</taxon>
        <taxon>Tissierellales</taxon>
        <taxon>Peptoniphilaceae</taxon>
        <taxon>Anaerosphaera</taxon>
    </lineage>
</organism>
<dbReference type="EMBL" id="RLIH01000011">
    <property type="protein sequence ID" value="RVU54354.1"/>
    <property type="molecule type" value="Genomic_DNA"/>
</dbReference>
<proteinExistence type="predicted"/>
<keyword evidence="3" id="KW-1185">Reference proteome</keyword>
<dbReference type="AlphaFoldDB" id="A0A437S5S9"/>
<dbReference type="Pfam" id="PF13346">
    <property type="entry name" value="ABC2_membrane_5"/>
    <property type="match status" value="1"/>
</dbReference>
<gene>
    <name evidence="2" type="ORF">EF514_07870</name>
</gene>
<dbReference type="Proteomes" id="UP000288812">
    <property type="component" value="Unassembled WGS sequence"/>
</dbReference>
<feature type="transmembrane region" description="Helical" evidence="1">
    <location>
        <begin position="88"/>
        <end position="108"/>
    </location>
</feature>